<evidence type="ECO:0000256" key="1">
    <source>
        <dbReference type="SAM" id="Coils"/>
    </source>
</evidence>
<comment type="caution">
    <text evidence="2">The sequence shown here is derived from an EMBL/GenBank/DDBJ whole genome shotgun (WGS) entry which is preliminary data.</text>
</comment>
<dbReference type="AlphaFoldDB" id="A0AAD6YDX7"/>
<protein>
    <submittedName>
        <fullName evidence="2">Uncharacterized protein</fullName>
    </submittedName>
</protein>
<accession>A0AAD6YDX7</accession>
<gene>
    <name evidence="2" type="ORF">GGX14DRAFT_567311</name>
    <name evidence="3" type="ORF">GGX14DRAFT_567312</name>
</gene>
<name>A0AAD6YDX7_9AGAR</name>
<evidence type="ECO:0000313" key="2">
    <source>
        <dbReference type="EMBL" id="KAJ7208012.1"/>
    </source>
</evidence>
<feature type="coiled-coil region" evidence="1">
    <location>
        <begin position="120"/>
        <end position="147"/>
    </location>
</feature>
<dbReference type="Proteomes" id="UP001219525">
    <property type="component" value="Unassembled WGS sequence"/>
</dbReference>
<dbReference type="EMBL" id="JARJCW010000035">
    <property type="protein sequence ID" value="KAJ7208012.1"/>
    <property type="molecule type" value="Genomic_DNA"/>
</dbReference>
<proteinExistence type="predicted"/>
<reference evidence="2" key="1">
    <citation type="submission" date="2023-03" db="EMBL/GenBank/DDBJ databases">
        <title>Massive genome expansion in bonnet fungi (Mycena s.s.) driven by repeated elements and novel gene families across ecological guilds.</title>
        <authorList>
            <consortium name="Lawrence Berkeley National Laboratory"/>
            <person name="Harder C.B."/>
            <person name="Miyauchi S."/>
            <person name="Viragh M."/>
            <person name="Kuo A."/>
            <person name="Thoen E."/>
            <person name="Andreopoulos B."/>
            <person name="Lu D."/>
            <person name="Skrede I."/>
            <person name="Drula E."/>
            <person name="Henrissat B."/>
            <person name="Morin E."/>
            <person name="Kohler A."/>
            <person name="Barry K."/>
            <person name="LaButti K."/>
            <person name="Morin E."/>
            <person name="Salamov A."/>
            <person name="Lipzen A."/>
            <person name="Mereny Z."/>
            <person name="Hegedus B."/>
            <person name="Baldrian P."/>
            <person name="Stursova M."/>
            <person name="Weitz H."/>
            <person name="Taylor A."/>
            <person name="Grigoriev I.V."/>
            <person name="Nagy L.G."/>
            <person name="Martin F."/>
            <person name="Kauserud H."/>
        </authorList>
    </citation>
    <scope>NUCLEOTIDE SEQUENCE</scope>
    <source>
        <strain evidence="2">9144</strain>
    </source>
</reference>
<evidence type="ECO:0000313" key="3">
    <source>
        <dbReference type="EMBL" id="KAJ7208013.1"/>
    </source>
</evidence>
<keyword evidence="4" id="KW-1185">Reference proteome</keyword>
<keyword evidence="1" id="KW-0175">Coiled coil</keyword>
<feature type="coiled-coil region" evidence="1">
    <location>
        <begin position="286"/>
        <end position="313"/>
    </location>
</feature>
<sequence length="315" mass="36236">MYSLLDFYTNDTHHLIPGFLTCSPSKPEFHVQVDEIARTHNLPSSTSWDACYIKRASVDELQSWLPDSVNDLHSWLPDDTGSANAITPIYQVTREEDPAARAETRKLILRQARGTLCEVSQSQQRRLNAINRELHHLNRKRSKAENILQYEVLNRLLKVVDRGMKAQYLTNQEYDTLKAANFLWFGNFVDLNSRFVNISPNVRAIVTQVLSKVGNSVIDQFRLCRFLMFRAGQQGRHEQQHPKPSLEYAKAVISKMALTNPELDADWWHAIIDRSGSFSAEDWGDLEDIDAELELLQLEKSELEEGLKSMNCRLH</sequence>
<dbReference type="EMBL" id="JARJCW010000035">
    <property type="protein sequence ID" value="KAJ7208013.1"/>
    <property type="molecule type" value="Genomic_DNA"/>
</dbReference>
<evidence type="ECO:0000313" key="4">
    <source>
        <dbReference type="Proteomes" id="UP001219525"/>
    </source>
</evidence>
<organism evidence="2 4">
    <name type="scientific">Mycena pura</name>
    <dbReference type="NCBI Taxonomy" id="153505"/>
    <lineage>
        <taxon>Eukaryota</taxon>
        <taxon>Fungi</taxon>
        <taxon>Dikarya</taxon>
        <taxon>Basidiomycota</taxon>
        <taxon>Agaricomycotina</taxon>
        <taxon>Agaricomycetes</taxon>
        <taxon>Agaricomycetidae</taxon>
        <taxon>Agaricales</taxon>
        <taxon>Marasmiineae</taxon>
        <taxon>Mycenaceae</taxon>
        <taxon>Mycena</taxon>
    </lineage>
</organism>